<name>A0A6A6UTT9_9PLEO</name>
<dbReference type="InterPro" id="IPR036397">
    <property type="entry name" value="RNaseH_sf"/>
</dbReference>
<evidence type="ECO:0000313" key="3">
    <source>
        <dbReference type="Proteomes" id="UP000799440"/>
    </source>
</evidence>
<feature type="domain" description="DDE-1" evidence="1">
    <location>
        <begin position="107"/>
        <end position="281"/>
    </location>
</feature>
<evidence type="ECO:0000259" key="1">
    <source>
        <dbReference type="Pfam" id="PF03184"/>
    </source>
</evidence>
<dbReference type="OrthoDB" id="3790270at2759"/>
<dbReference type="GO" id="GO:0003677">
    <property type="term" value="F:DNA binding"/>
    <property type="evidence" value="ECO:0007669"/>
    <property type="project" value="TreeGrafter"/>
</dbReference>
<dbReference type="GO" id="GO:0005634">
    <property type="term" value="C:nucleus"/>
    <property type="evidence" value="ECO:0007669"/>
    <property type="project" value="TreeGrafter"/>
</dbReference>
<proteinExistence type="predicted"/>
<accession>A0A6A6UTT9</accession>
<dbReference type="EMBL" id="MU006628">
    <property type="protein sequence ID" value="KAF2741722.1"/>
    <property type="molecule type" value="Genomic_DNA"/>
</dbReference>
<organism evidence="2 3">
    <name type="scientific">Sporormia fimetaria CBS 119925</name>
    <dbReference type="NCBI Taxonomy" id="1340428"/>
    <lineage>
        <taxon>Eukaryota</taxon>
        <taxon>Fungi</taxon>
        <taxon>Dikarya</taxon>
        <taxon>Ascomycota</taxon>
        <taxon>Pezizomycotina</taxon>
        <taxon>Dothideomycetes</taxon>
        <taxon>Pleosporomycetidae</taxon>
        <taxon>Pleosporales</taxon>
        <taxon>Sporormiaceae</taxon>
        <taxon>Sporormia</taxon>
    </lineage>
</organism>
<dbReference type="AlphaFoldDB" id="A0A6A6UTT9"/>
<gene>
    <name evidence="2" type="ORF">M011DRAFT_376235</name>
</gene>
<dbReference type="InterPro" id="IPR050863">
    <property type="entry name" value="CenT-Element_Derived"/>
</dbReference>
<protein>
    <submittedName>
        <fullName evidence="2">DDE-domain-containing protein</fullName>
    </submittedName>
</protein>
<dbReference type="Proteomes" id="UP000799440">
    <property type="component" value="Unassembled WGS sequence"/>
</dbReference>
<feature type="non-terminal residue" evidence="2">
    <location>
        <position position="342"/>
    </location>
</feature>
<keyword evidence="3" id="KW-1185">Reference proteome</keyword>
<dbReference type="Pfam" id="PF03184">
    <property type="entry name" value="DDE_1"/>
    <property type="match status" value="1"/>
</dbReference>
<dbReference type="InterPro" id="IPR004875">
    <property type="entry name" value="DDE_SF_endonuclease_dom"/>
</dbReference>
<dbReference type="Gene3D" id="3.30.420.10">
    <property type="entry name" value="Ribonuclease H-like superfamily/Ribonuclease H"/>
    <property type="match status" value="1"/>
</dbReference>
<dbReference type="PANTHER" id="PTHR19303:SF74">
    <property type="entry name" value="POGO TRANSPOSABLE ELEMENT WITH KRAB DOMAIN"/>
    <property type="match status" value="1"/>
</dbReference>
<reference evidence="2" key="1">
    <citation type="journal article" date="2020" name="Stud. Mycol.">
        <title>101 Dothideomycetes genomes: a test case for predicting lifestyles and emergence of pathogens.</title>
        <authorList>
            <person name="Haridas S."/>
            <person name="Albert R."/>
            <person name="Binder M."/>
            <person name="Bloem J."/>
            <person name="Labutti K."/>
            <person name="Salamov A."/>
            <person name="Andreopoulos B."/>
            <person name="Baker S."/>
            <person name="Barry K."/>
            <person name="Bills G."/>
            <person name="Bluhm B."/>
            <person name="Cannon C."/>
            <person name="Castanera R."/>
            <person name="Culley D."/>
            <person name="Daum C."/>
            <person name="Ezra D."/>
            <person name="Gonzalez J."/>
            <person name="Henrissat B."/>
            <person name="Kuo A."/>
            <person name="Liang C."/>
            <person name="Lipzen A."/>
            <person name="Lutzoni F."/>
            <person name="Magnuson J."/>
            <person name="Mondo S."/>
            <person name="Nolan M."/>
            <person name="Ohm R."/>
            <person name="Pangilinan J."/>
            <person name="Park H.-J."/>
            <person name="Ramirez L."/>
            <person name="Alfaro M."/>
            <person name="Sun H."/>
            <person name="Tritt A."/>
            <person name="Yoshinaga Y."/>
            <person name="Zwiers L.-H."/>
            <person name="Turgeon B."/>
            <person name="Goodwin S."/>
            <person name="Spatafora J."/>
            <person name="Crous P."/>
            <person name="Grigoriev I."/>
        </authorList>
    </citation>
    <scope>NUCLEOTIDE SEQUENCE</scope>
    <source>
        <strain evidence="2">CBS 119925</strain>
    </source>
</reference>
<evidence type="ECO:0000313" key="2">
    <source>
        <dbReference type="EMBL" id="KAF2741722.1"/>
    </source>
</evidence>
<feature type="non-terminal residue" evidence="2">
    <location>
        <position position="1"/>
    </location>
</feature>
<sequence length="342" mass="38764">VANDLLAERGQQPVGHLWVDNFNKRTPEIKLRRSQPYDRQRALNEDPRVISPWFSLIQSVKEKYGIQDEDTYNFDETGLMMGQIKAQMVFTGSEKRNAPKRIQPGNREWVTVIQGISAAGWAIPPFVIFAGKVLISSWYKDVPRDWVLEVSPNGWIPIHGTSIPAGSSHWTSNELAIAWLKHFNAHTKARSVGSYRLLIVDGHESHQSFEFHKFCKEEKIIVLCMPSHSSHILQPLDLVCFSLLKRAYRDEISVLARYSTKHIKKESFLPALIKAFNKAFSGDHVRASFRAAGLVPYNPEGVLSKLDVVLRTPTPPASQDAIWESKTPRNACEIEAQSTLIR</sequence>
<dbReference type="PANTHER" id="PTHR19303">
    <property type="entry name" value="TRANSPOSON"/>
    <property type="match status" value="1"/>
</dbReference>